<protein>
    <submittedName>
        <fullName evidence="1">8101_t:CDS:1</fullName>
    </submittedName>
</protein>
<evidence type="ECO:0000313" key="1">
    <source>
        <dbReference type="EMBL" id="CAG8520954.1"/>
    </source>
</evidence>
<name>A0ACA9LB48_9GLOM</name>
<proteinExistence type="predicted"/>
<reference evidence="1" key="1">
    <citation type="submission" date="2021-06" db="EMBL/GenBank/DDBJ databases">
        <authorList>
            <person name="Kallberg Y."/>
            <person name="Tangrot J."/>
            <person name="Rosling A."/>
        </authorList>
    </citation>
    <scope>NUCLEOTIDE SEQUENCE</scope>
    <source>
        <strain evidence="1">28 12/20/2015</strain>
    </source>
</reference>
<keyword evidence="2" id="KW-1185">Reference proteome</keyword>
<dbReference type="EMBL" id="CAJVPW010003229">
    <property type="protein sequence ID" value="CAG8520954.1"/>
    <property type="molecule type" value="Genomic_DNA"/>
</dbReference>
<dbReference type="Proteomes" id="UP000789366">
    <property type="component" value="Unassembled WGS sequence"/>
</dbReference>
<organism evidence="1 2">
    <name type="scientific">Cetraspora pellucida</name>
    <dbReference type="NCBI Taxonomy" id="1433469"/>
    <lineage>
        <taxon>Eukaryota</taxon>
        <taxon>Fungi</taxon>
        <taxon>Fungi incertae sedis</taxon>
        <taxon>Mucoromycota</taxon>
        <taxon>Glomeromycotina</taxon>
        <taxon>Glomeromycetes</taxon>
        <taxon>Diversisporales</taxon>
        <taxon>Gigasporaceae</taxon>
        <taxon>Cetraspora</taxon>
    </lineage>
</organism>
<comment type="caution">
    <text evidence="1">The sequence shown here is derived from an EMBL/GenBank/DDBJ whole genome shotgun (WGS) entry which is preliminary data.</text>
</comment>
<gene>
    <name evidence="1" type="ORF">SPELUC_LOCUS3929</name>
</gene>
<sequence length="195" mass="22034">VTLIQVIPIPFSSDDSTSTLKDLSYSFLLLIYSAPALTNSYKSNDDLGRESFLMSRRLYNEVTGKKNIESNFIVSYTNQNSRYNSLKENLKKTVISVNYAGNSNESQISSSSNKGKAKYRDKLNNQLDIIDEMYTKMNNQPSKKRKMINISLQSTSSKDNSSSSNFNDVFAEVRGEPTEQENSDETINNQEIDSD</sequence>
<accession>A0ACA9LB48</accession>
<evidence type="ECO:0000313" key="2">
    <source>
        <dbReference type="Proteomes" id="UP000789366"/>
    </source>
</evidence>
<feature type="non-terminal residue" evidence="1">
    <location>
        <position position="1"/>
    </location>
</feature>